<dbReference type="PANTHER" id="PTHR43433">
    <property type="entry name" value="HYDROLASE, ALPHA/BETA FOLD FAMILY PROTEIN"/>
    <property type="match status" value="1"/>
</dbReference>
<dbReference type="InterPro" id="IPR000073">
    <property type="entry name" value="AB_hydrolase_1"/>
</dbReference>
<dbReference type="AlphaFoldDB" id="A0A239H5F8"/>
<gene>
    <name evidence="2" type="ORF">SAMN04488107_3704</name>
</gene>
<dbReference type="Gene3D" id="3.40.50.1820">
    <property type="entry name" value="alpha/beta hydrolase"/>
    <property type="match status" value="1"/>
</dbReference>
<dbReference type="SUPFAM" id="SSF53474">
    <property type="entry name" value="alpha/beta-Hydrolases"/>
    <property type="match status" value="1"/>
</dbReference>
<feature type="domain" description="AB hydrolase-1" evidence="1">
    <location>
        <begin position="25"/>
        <end position="277"/>
    </location>
</feature>
<evidence type="ECO:0000313" key="2">
    <source>
        <dbReference type="EMBL" id="SNS76659.1"/>
    </source>
</evidence>
<evidence type="ECO:0000313" key="3">
    <source>
        <dbReference type="Proteomes" id="UP000198386"/>
    </source>
</evidence>
<dbReference type="EMBL" id="FZOH01000008">
    <property type="protein sequence ID" value="SNS76659.1"/>
    <property type="molecule type" value="Genomic_DNA"/>
</dbReference>
<organism evidence="2 3">
    <name type="scientific">Geodermatophilus saharensis</name>
    <dbReference type="NCBI Taxonomy" id="1137994"/>
    <lineage>
        <taxon>Bacteria</taxon>
        <taxon>Bacillati</taxon>
        <taxon>Actinomycetota</taxon>
        <taxon>Actinomycetes</taxon>
        <taxon>Geodermatophilales</taxon>
        <taxon>Geodermatophilaceae</taxon>
        <taxon>Geodermatophilus</taxon>
    </lineage>
</organism>
<dbReference type="InterPro" id="IPR050471">
    <property type="entry name" value="AB_hydrolase"/>
</dbReference>
<dbReference type="RefSeq" id="WP_217897441.1">
    <property type="nucleotide sequence ID" value="NZ_FZOH01000008.1"/>
</dbReference>
<name>A0A239H5F8_9ACTN</name>
<protein>
    <submittedName>
        <fullName evidence="2">Pimeloyl-ACP methyl ester carboxylesterase</fullName>
    </submittedName>
</protein>
<dbReference type="GO" id="GO:0046503">
    <property type="term" value="P:glycerolipid catabolic process"/>
    <property type="evidence" value="ECO:0007669"/>
    <property type="project" value="TreeGrafter"/>
</dbReference>
<sequence length="303" mass="32095">MTVRTARSGEIDIAYEVLGPDDGEPLLLVMGLGAQMVGWPDGFCAELTARGFRVVRFDNRDVGLSTHLDGPVPRRAWSRVPAAYTLSDMAGDAVAVLDAVGWPAAHVVGASLGGMIAQLLAVEHPDRVLSLTSIMSTPAPRIGRMRARTTLALVRKARALAKEHGRPTTPEAMADFLLAMQEVTGSPGHPASREDHLEMLRVAMARDASGLTGPGAKRQQAAERIARDLRPELAAVRVPTLVVHGDSDVVIRPEGGEATAAAVPGARLVVHPGMGHELPRALWPVIADDVRATADLARSAEIT</sequence>
<accession>A0A239H5F8</accession>
<dbReference type="Proteomes" id="UP000198386">
    <property type="component" value="Unassembled WGS sequence"/>
</dbReference>
<dbReference type="InterPro" id="IPR029058">
    <property type="entry name" value="AB_hydrolase_fold"/>
</dbReference>
<keyword evidence="3" id="KW-1185">Reference proteome</keyword>
<dbReference type="Pfam" id="PF00561">
    <property type="entry name" value="Abhydrolase_1"/>
    <property type="match status" value="1"/>
</dbReference>
<evidence type="ECO:0000259" key="1">
    <source>
        <dbReference type="Pfam" id="PF00561"/>
    </source>
</evidence>
<dbReference type="GO" id="GO:0004806">
    <property type="term" value="F:triacylglycerol lipase activity"/>
    <property type="evidence" value="ECO:0007669"/>
    <property type="project" value="TreeGrafter"/>
</dbReference>
<dbReference type="PANTHER" id="PTHR43433:SF5">
    <property type="entry name" value="AB HYDROLASE-1 DOMAIN-CONTAINING PROTEIN"/>
    <property type="match status" value="1"/>
</dbReference>
<proteinExistence type="predicted"/>
<reference evidence="3" key="1">
    <citation type="submission" date="2017-06" db="EMBL/GenBank/DDBJ databases">
        <authorList>
            <person name="Varghese N."/>
            <person name="Submissions S."/>
        </authorList>
    </citation>
    <scope>NUCLEOTIDE SEQUENCE [LARGE SCALE GENOMIC DNA]</scope>
    <source>
        <strain evidence="3">DSM 45423</strain>
    </source>
</reference>